<dbReference type="AlphaFoldDB" id="A0A836C1C1"/>
<keyword evidence="2" id="KW-0812">Transmembrane</keyword>
<dbReference type="Proteomes" id="UP000612055">
    <property type="component" value="Unassembled WGS sequence"/>
</dbReference>
<evidence type="ECO:0000256" key="1">
    <source>
        <dbReference type="SAM" id="MobiDB-lite"/>
    </source>
</evidence>
<dbReference type="EMBL" id="JAEHOE010000025">
    <property type="protein sequence ID" value="KAG2495369.1"/>
    <property type="molecule type" value="Genomic_DNA"/>
</dbReference>
<feature type="transmembrane region" description="Helical" evidence="2">
    <location>
        <begin position="77"/>
        <end position="99"/>
    </location>
</feature>
<comment type="caution">
    <text evidence="3">The sequence shown here is derived from an EMBL/GenBank/DDBJ whole genome shotgun (WGS) entry which is preliminary data.</text>
</comment>
<reference evidence="3" key="1">
    <citation type="journal article" date="2020" name="bioRxiv">
        <title>Comparative genomics of Chlamydomonas.</title>
        <authorList>
            <person name="Craig R.J."/>
            <person name="Hasan A.R."/>
            <person name="Ness R.W."/>
            <person name="Keightley P.D."/>
        </authorList>
    </citation>
    <scope>NUCLEOTIDE SEQUENCE</scope>
    <source>
        <strain evidence="3">CCAP 11/70</strain>
    </source>
</reference>
<sequence length="398" mass="40796">MTITLKLGCYWGCKTVANAFAWSAYLHLTAAAVALCIVAAVQAGTCGTRAAEGADSWAVSGQRRNEKLYRECLDQRGVWPLLIAGCALLGATQAVHLYFCVCARPRPNTLRGDRSAICCCNDRVAPLESLSSWPHQLPPTLVAVVGEPSATLGTPAAVDPRAPPGQPVLGLPAQAGDGHYYFARRPSLPAWERGASTSASARSLASGGSSGGGTAATPPPRRSQVAPEPAGLRRPGAGREGVEEEGDEVVGTAVEPASPTAGPDPEQAAAVWGLQRPGPVQPASLPGPGPAAAEWTRAQSPPQPAPSARELSAGAASPALAGEPSALPRPPSRQAQGAWAAAARPQSPPLADRQALLPEPLQPPRPPTAQRSVRLPAPPTAVLAAQPRGVTAEDPQPV</sequence>
<keyword evidence="4" id="KW-1185">Reference proteome</keyword>
<keyword evidence="2" id="KW-1133">Transmembrane helix</keyword>
<gene>
    <name evidence="3" type="ORF">HYH03_006637</name>
</gene>
<keyword evidence="2" id="KW-0472">Membrane</keyword>
<feature type="region of interest" description="Disordered" evidence="1">
    <location>
        <begin position="193"/>
        <end position="398"/>
    </location>
</feature>
<feature type="compositionally biased region" description="Low complexity" evidence="1">
    <location>
        <begin position="282"/>
        <end position="293"/>
    </location>
</feature>
<protein>
    <submittedName>
        <fullName evidence="3">Uncharacterized protein</fullName>
    </submittedName>
</protein>
<evidence type="ECO:0000313" key="3">
    <source>
        <dbReference type="EMBL" id="KAG2495369.1"/>
    </source>
</evidence>
<feature type="transmembrane region" description="Helical" evidence="2">
    <location>
        <begin position="20"/>
        <end position="41"/>
    </location>
</feature>
<name>A0A836C1C1_9CHLO</name>
<feature type="compositionally biased region" description="Low complexity" evidence="1">
    <location>
        <begin position="306"/>
        <end position="345"/>
    </location>
</feature>
<accession>A0A836C1C1</accession>
<evidence type="ECO:0000313" key="4">
    <source>
        <dbReference type="Proteomes" id="UP000612055"/>
    </source>
</evidence>
<organism evidence="3 4">
    <name type="scientific">Edaphochlamys debaryana</name>
    <dbReference type="NCBI Taxonomy" id="47281"/>
    <lineage>
        <taxon>Eukaryota</taxon>
        <taxon>Viridiplantae</taxon>
        <taxon>Chlorophyta</taxon>
        <taxon>core chlorophytes</taxon>
        <taxon>Chlorophyceae</taxon>
        <taxon>CS clade</taxon>
        <taxon>Chlamydomonadales</taxon>
        <taxon>Chlamydomonadales incertae sedis</taxon>
        <taxon>Edaphochlamys</taxon>
    </lineage>
</organism>
<feature type="compositionally biased region" description="Low complexity" evidence="1">
    <location>
        <begin position="193"/>
        <end position="207"/>
    </location>
</feature>
<evidence type="ECO:0000256" key="2">
    <source>
        <dbReference type="SAM" id="Phobius"/>
    </source>
</evidence>
<proteinExistence type="predicted"/>